<keyword evidence="3" id="KW-1003">Cell membrane</keyword>
<feature type="transmembrane region" description="Helical" evidence="8">
    <location>
        <begin position="6"/>
        <end position="25"/>
    </location>
</feature>
<protein>
    <recommendedName>
        <fullName evidence="13">DUF421 domain-containing protein</fullName>
    </recommendedName>
</protein>
<sequence>MLAFYADTVAKVLTGVVIVVAYLNVTGRNQIAQMTAIDLVGNFILGGVIGGVLYNRDVTFLQFLALLLICILVLAVVNYLARHRVRLRAASIGRPIPIIENGRFVIESFEAHRTRLDIDDLATALRMQGIFSFEGVSFAQLEPTGHLSVIRETGMNPSRFMVFRGAILKNELHESGFTEAWVQEELREAGVERIADVFLAEWCHDHMMVVLNDGRMRAGSQRAARSVNASRLPVKGEAGQDGTTAAAPWAGSGR</sequence>
<comment type="similarity">
    <text evidence="2">Belongs to the UPF0702 family.</text>
</comment>
<evidence type="ECO:0000256" key="4">
    <source>
        <dbReference type="ARBA" id="ARBA00022692"/>
    </source>
</evidence>
<dbReference type="OrthoDB" id="9778331at2"/>
<evidence type="ECO:0000256" key="8">
    <source>
        <dbReference type="SAM" id="Phobius"/>
    </source>
</evidence>
<feature type="region of interest" description="Disordered" evidence="7">
    <location>
        <begin position="222"/>
        <end position="254"/>
    </location>
</feature>
<dbReference type="Proteomes" id="UP000032679">
    <property type="component" value="Unassembled WGS sequence"/>
</dbReference>
<evidence type="ECO:0008006" key="13">
    <source>
        <dbReference type="Google" id="ProtNLM"/>
    </source>
</evidence>
<keyword evidence="6 8" id="KW-0472">Membrane</keyword>
<evidence type="ECO:0000256" key="3">
    <source>
        <dbReference type="ARBA" id="ARBA00022475"/>
    </source>
</evidence>
<comment type="caution">
    <text evidence="11">The sequence shown here is derived from an EMBL/GenBank/DDBJ whole genome shotgun (WGS) entry which is preliminary data.</text>
</comment>
<dbReference type="EMBL" id="BALE01000006">
    <property type="protein sequence ID" value="GAN53140.1"/>
    <property type="molecule type" value="Genomic_DNA"/>
</dbReference>
<evidence type="ECO:0000259" key="10">
    <source>
        <dbReference type="Pfam" id="PF20730"/>
    </source>
</evidence>
<keyword evidence="12" id="KW-1185">Reference proteome</keyword>
<keyword evidence="5 8" id="KW-1133">Transmembrane helix</keyword>
<dbReference type="InterPro" id="IPR007353">
    <property type="entry name" value="DUF421"/>
</dbReference>
<reference evidence="11 12" key="1">
    <citation type="submission" date="2012-10" db="EMBL/GenBank/DDBJ databases">
        <title>Genome sequencing of Tanticharoenia sakaeratensis NBRC 103193.</title>
        <authorList>
            <person name="Azuma Y."/>
            <person name="Hadano H."/>
            <person name="Hirakawa H."/>
            <person name="Matsushita K."/>
        </authorList>
    </citation>
    <scope>NUCLEOTIDE SEQUENCE [LARGE SCALE GENOMIC DNA]</scope>
    <source>
        <strain evidence="11 12">NBRC 103193</strain>
    </source>
</reference>
<feature type="domain" description="YetF-like N-terminal transmembrane" evidence="10">
    <location>
        <begin position="5"/>
        <end position="80"/>
    </location>
</feature>
<dbReference type="PANTHER" id="PTHR34582">
    <property type="entry name" value="UPF0702 TRANSMEMBRANE PROTEIN YCAP"/>
    <property type="match status" value="1"/>
</dbReference>
<evidence type="ECO:0000256" key="6">
    <source>
        <dbReference type="ARBA" id="ARBA00023136"/>
    </source>
</evidence>
<evidence type="ECO:0000256" key="2">
    <source>
        <dbReference type="ARBA" id="ARBA00006448"/>
    </source>
</evidence>
<keyword evidence="4 8" id="KW-0812">Transmembrane</keyword>
<accession>A0A0D6MI39</accession>
<dbReference type="AlphaFoldDB" id="A0A0D6MI39"/>
<evidence type="ECO:0000256" key="5">
    <source>
        <dbReference type="ARBA" id="ARBA00022989"/>
    </source>
</evidence>
<gene>
    <name evidence="11" type="ORF">Tasa_006_004</name>
</gene>
<dbReference type="STRING" id="1231623.Tasa_006_004"/>
<dbReference type="PANTHER" id="PTHR34582:SF6">
    <property type="entry name" value="UPF0702 TRANSMEMBRANE PROTEIN YCAP"/>
    <property type="match status" value="1"/>
</dbReference>
<comment type="subcellular location">
    <subcellularLocation>
        <location evidence="1">Cell membrane</location>
        <topology evidence="1">Multi-pass membrane protein</topology>
    </subcellularLocation>
</comment>
<name>A0A0D6MI39_9PROT</name>
<organism evidence="11 12">
    <name type="scientific">Tanticharoenia sakaeratensis NBRC 103193</name>
    <dbReference type="NCBI Taxonomy" id="1231623"/>
    <lineage>
        <taxon>Bacteria</taxon>
        <taxon>Pseudomonadati</taxon>
        <taxon>Pseudomonadota</taxon>
        <taxon>Alphaproteobacteria</taxon>
        <taxon>Acetobacterales</taxon>
        <taxon>Acetobacteraceae</taxon>
        <taxon>Tanticharoenia</taxon>
    </lineage>
</organism>
<evidence type="ECO:0000259" key="9">
    <source>
        <dbReference type="Pfam" id="PF04239"/>
    </source>
</evidence>
<dbReference type="Pfam" id="PF04239">
    <property type="entry name" value="DUF421"/>
    <property type="match status" value="1"/>
</dbReference>
<dbReference type="InterPro" id="IPR023090">
    <property type="entry name" value="UPF0702_alpha/beta_dom_sf"/>
</dbReference>
<dbReference type="GO" id="GO:0005886">
    <property type="term" value="C:plasma membrane"/>
    <property type="evidence" value="ECO:0007669"/>
    <property type="project" value="UniProtKB-SubCell"/>
</dbReference>
<feature type="domain" description="YetF C-terminal" evidence="9">
    <location>
        <begin position="85"/>
        <end position="202"/>
    </location>
</feature>
<feature type="transmembrane region" description="Helical" evidence="8">
    <location>
        <begin position="37"/>
        <end position="54"/>
    </location>
</feature>
<dbReference type="InterPro" id="IPR048454">
    <property type="entry name" value="YetF_N"/>
</dbReference>
<dbReference type="Gene3D" id="3.30.240.20">
    <property type="entry name" value="bsu07140 like domains"/>
    <property type="match status" value="2"/>
</dbReference>
<evidence type="ECO:0000313" key="11">
    <source>
        <dbReference type="EMBL" id="GAN53140.1"/>
    </source>
</evidence>
<proteinExistence type="inferred from homology"/>
<evidence type="ECO:0000256" key="7">
    <source>
        <dbReference type="SAM" id="MobiDB-lite"/>
    </source>
</evidence>
<feature type="transmembrane region" description="Helical" evidence="8">
    <location>
        <begin position="60"/>
        <end position="81"/>
    </location>
</feature>
<evidence type="ECO:0000256" key="1">
    <source>
        <dbReference type="ARBA" id="ARBA00004651"/>
    </source>
</evidence>
<evidence type="ECO:0000313" key="12">
    <source>
        <dbReference type="Proteomes" id="UP000032679"/>
    </source>
</evidence>
<dbReference type="Pfam" id="PF20730">
    <property type="entry name" value="YetF_N"/>
    <property type="match status" value="1"/>
</dbReference>
<dbReference type="RefSeq" id="WP_048846831.1">
    <property type="nucleotide sequence ID" value="NZ_BALE01000006.1"/>
</dbReference>